<reference evidence="4" key="1">
    <citation type="submission" date="2019-08" db="EMBL/GenBank/DDBJ databases">
        <authorList>
            <person name="Kucharzyk K."/>
            <person name="Murdoch R.W."/>
            <person name="Higgins S."/>
            <person name="Loffler F."/>
        </authorList>
    </citation>
    <scope>NUCLEOTIDE SEQUENCE</scope>
</reference>
<feature type="region of interest" description="Disordered" evidence="1">
    <location>
        <begin position="147"/>
        <end position="259"/>
    </location>
</feature>
<feature type="domain" description="Phage shock protein PspC N-terminal" evidence="3">
    <location>
        <begin position="23"/>
        <end position="76"/>
    </location>
</feature>
<feature type="transmembrane region" description="Helical" evidence="2">
    <location>
        <begin position="300"/>
        <end position="321"/>
    </location>
</feature>
<evidence type="ECO:0000256" key="1">
    <source>
        <dbReference type="SAM" id="MobiDB-lite"/>
    </source>
</evidence>
<proteinExistence type="predicted"/>
<dbReference type="EMBL" id="VSSQ01002970">
    <property type="protein sequence ID" value="MPM18372.1"/>
    <property type="molecule type" value="Genomic_DNA"/>
</dbReference>
<keyword evidence="2" id="KW-1133">Transmembrane helix</keyword>
<evidence type="ECO:0000256" key="2">
    <source>
        <dbReference type="SAM" id="Phobius"/>
    </source>
</evidence>
<comment type="caution">
    <text evidence="4">The sequence shown here is derived from an EMBL/GenBank/DDBJ whole genome shotgun (WGS) entry which is preliminary data.</text>
</comment>
<feature type="transmembrane region" description="Helical" evidence="2">
    <location>
        <begin position="47"/>
        <end position="76"/>
    </location>
</feature>
<dbReference type="AlphaFoldDB" id="A0A644XQ86"/>
<feature type="compositionally biased region" description="Basic and acidic residues" evidence="1">
    <location>
        <begin position="221"/>
        <end position="236"/>
    </location>
</feature>
<protein>
    <recommendedName>
        <fullName evidence="3">Phage shock protein PspC N-terminal domain-containing protein</fullName>
    </recommendedName>
</protein>
<name>A0A644XQ86_9ZZZZ</name>
<accession>A0A644XQ86</accession>
<feature type="transmembrane region" description="Helical" evidence="2">
    <location>
        <begin position="327"/>
        <end position="347"/>
    </location>
</feature>
<keyword evidence="2" id="KW-0472">Membrane</keyword>
<feature type="transmembrane region" description="Helical" evidence="2">
    <location>
        <begin position="97"/>
        <end position="114"/>
    </location>
</feature>
<evidence type="ECO:0000313" key="4">
    <source>
        <dbReference type="EMBL" id="MPM18372.1"/>
    </source>
</evidence>
<evidence type="ECO:0000259" key="3">
    <source>
        <dbReference type="Pfam" id="PF04024"/>
    </source>
</evidence>
<feature type="compositionally biased region" description="Low complexity" evidence="1">
    <location>
        <begin position="207"/>
        <end position="219"/>
    </location>
</feature>
<dbReference type="Pfam" id="PF04024">
    <property type="entry name" value="PspC"/>
    <property type="match status" value="1"/>
</dbReference>
<gene>
    <name evidence="4" type="ORF">SDC9_64781</name>
</gene>
<sequence length="501" mass="52077">MCPMVRSTDPRQDGVMEPAISMHRPATGTPIAGVCAAIADRTGIDPLIIRVAAVVLAVSSGMGVVLYLAGWVLIPLEGHERGPLLETFPALTRAPRWVLISAVALAVVAVAAALGSVTSLSLFPAIVLGLVYYFGVHRPRRERRLRRRVPPVVPLAQTQRSDAPYGTGQAYGTGPQGRPTDPTNSPLDPAQPFGAPRATASWPEGDVPTAVRAATPVAPSDTDRVVPSDTDRDRTTVRPVPGTASPAGPGDAGGHGRGAYDAQMNAYLTHPDPIGLYAPPPPTPRAARLPDPQRVGKRTLSLVTLTSVGLLWTALSLLASTGHPVPAFVWAASALVVVGGALVIGAWVGRPRGLITAAVILGLVATIGGYQHDHPQLMERQVTTTAPVAVEYTDAQALPATDNWDFGRVTVDLSQLGVTEDVTYNAHLGAGSLTILVPAEDRVVVNANVGVGTLQLGDATTTVSSQQRNSTTSVLVPGRPGAPTITINGSTDLGELVVMTP</sequence>
<keyword evidence="2" id="KW-0812">Transmembrane</keyword>
<feature type="transmembrane region" description="Helical" evidence="2">
    <location>
        <begin position="354"/>
        <end position="371"/>
    </location>
</feature>
<organism evidence="4">
    <name type="scientific">bioreactor metagenome</name>
    <dbReference type="NCBI Taxonomy" id="1076179"/>
    <lineage>
        <taxon>unclassified sequences</taxon>
        <taxon>metagenomes</taxon>
        <taxon>ecological metagenomes</taxon>
    </lineage>
</organism>
<dbReference type="InterPro" id="IPR007168">
    <property type="entry name" value="Phageshock_PspC_N"/>
</dbReference>